<keyword evidence="13 16" id="KW-0460">Magnesium</keyword>
<dbReference type="RefSeq" id="WP_066616546.1">
    <property type="nucleotide sequence ID" value="NZ_FQXL01000063.1"/>
</dbReference>
<dbReference type="STRING" id="1121326.CLMAG_01400"/>
<evidence type="ECO:0000256" key="6">
    <source>
        <dbReference type="ARBA" id="ARBA00008391"/>
    </source>
</evidence>
<dbReference type="InterPro" id="IPR000836">
    <property type="entry name" value="PRTase_dom"/>
</dbReference>
<dbReference type="UniPathway" id="UPA00591">
    <property type="reaction ID" value="UER00648"/>
</dbReference>
<feature type="domain" description="Phosphoribosyltransferase" evidence="17">
    <location>
        <begin position="16"/>
        <end position="162"/>
    </location>
</feature>
<dbReference type="EMBL" id="LWAE01000001">
    <property type="protein sequence ID" value="KZL93129.1"/>
    <property type="molecule type" value="Genomic_DNA"/>
</dbReference>
<comment type="pathway">
    <text evidence="4 16">Purine metabolism; IMP biosynthesis via salvage pathway; IMP from hypoxanthine: step 1/1.</text>
</comment>
<evidence type="ECO:0000256" key="7">
    <source>
        <dbReference type="ARBA" id="ARBA00022490"/>
    </source>
</evidence>
<keyword evidence="7 16" id="KW-0963">Cytoplasm</keyword>
<dbReference type="PANTHER" id="PTHR43340:SF1">
    <property type="entry name" value="HYPOXANTHINE PHOSPHORIBOSYLTRANSFERASE"/>
    <property type="match status" value="1"/>
</dbReference>
<dbReference type="Gene3D" id="3.40.50.2020">
    <property type="match status" value="1"/>
</dbReference>
<sequence length="181" mass="20513">MSSMREDVKEVLFSEDQLREKIREIGEQISRDYKDKDLLLVGILKGSVPFMADLLKEITIPCIMDFMAVSSYGNSSKTSGVVRILKDLDFEIENKHVLIVEDIIDSGITLSYLTDYLRGRGAESIEIAALLNKPEGRKVEISAKYIGFGVPDEFLVGYGLDYAEKYRNLPYIGILKEEVYK</sequence>
<dbReference type="PANTHER" id="PTHR43340">
    <property type="entry name" value="HYPOXANTHINE-GUANINE PHOSPHORIBOSYLTRANSFERASE"/>
    <property type="match status" value="1"/>
</dbReference>
<dbReference type="GO" id="GO:0004422">
    <property type="term" value="F:hypoxanthine phosphoribosyltransferase activity"/>
    <property type="evidence" value="ECO:0007669"/>
    <property type="project" value="InterPro"/>
</dbReference>
<evidence type="ECO:0000256" key="16">
    <source>
        <dbReference type="RuleBase" id="RU364099"/>
    </source>
</evidence>
<keyword evidence="9 16" id="KW-0808">Transferase</keyword>
<evidence type="ECO:0000256" key="8">
    <source>
        <dbReference type="ARBA" id="ARBA00022676"/>
    </source>
</evidence>
<dbReference type="AlphaFoldDB" id="A0A161Y4Q8"/>
<evidence type="ECO:0000256" key="4">
    <source>
        <dbReference type="ARBA" id="ARBA00004669"/>
    </source>
</evidence>
<evidence type="ECO:0000256" key="15">
    <source>
        <dbReference type="ARBA" id="ARBA00049402"/>
    </source>
</evidence>
<dbReference type="CDD" id="cd06223">
    <property type="entry name" value="PRTases_typeI"/>
    <property type="match status" value="1"/>
</dbReference>
<evidence type="ECO:0000256" key="12">
    <source>
        <dbReference type="ARBA" id="ARBA00022741"/>
    </source>
</evidence>
<gene>
    <name evidence="18" type="primary">hpt_1</name>
    <name evidence="18" type="ORF">CLMAG_01400</name>
</gene>
<name>A0A161Y4Q8_9CLOT</name>
<keyword evidence="19" id="KW-1185">Reference proteome</keyword>
<evidence type="ECO:0000259" key="17">
    <source>
        <dbReference type="Pfam" id="PF00156"/>
    </source>
</evidence>
<dbReference type="GO" id="GO:0032264">
    <property type="term" value="P:IMP salvage"/>
    <property type="evidence" value="ECO:0007669"/>
    <property type="project" value="UniProtKB-UniPathway"/>
</dbReference>
<dbReference type="InterPro" id="IPR050408">
    <property type="entry name" value="HGPRT"/>
</dbReference>
<dbReference type="EC" id="2.4.2.8" evidence="16"/>
<comment type="similarity">
    <text evidence="6 16">Belongs to the purine/pyrimidine phosphoribosyltransferase family.</text>
</comment>
<comment type="subcellular location">
    <subcellularLocation>
        <location evidence="3 16">Cytoplasm</location>
    </subcellularLocation>
</comment>
<dbReference type="PATRIC" id="fig|1121326.3.peg.120"/>
<dbReference type="GO" id="GO:0046100">
    <property type="term" value="P:hypoxanthine metabolic process"/>
    <property type="evidence" value="ECO:0007669"/>
    <property type="project" value="TreeGrafter"/>
</dbReference>
<dbReference type="GO" id="GO:0000166">
    <property type="term" value="F:nucleotide binding"/>
    <property type="evidence" value="ECO:0007669"/>
    <property type="project" value="UniProtKB-KW"/>
</dbReference>
<evidence type="ECO:0000256" key="13">
    <source>
        <dbReference type="ARBA" id="ARBA00022842"/>
    </source>
</evidence>
<dbReference type="FunFam" id="3.40.50.2020:FF:000006">
    <property type="entry name" value="Hypoxanthine phosphoribosyltransferase"/>
    <property type="match status" value="1"/>
</dbReference>
<organism evidence="18 19">
    <name type="scientific">Clostridium magnum DSM 2767</name>
    <dbReference type="NCBI Taxonomy" id="1121326"/>
    <lineage>
        <taxon>Bacteria</taxon>
        <taxon>Bacillati</taxon>
        <taxon>Bacillota</taxon>
        <taxon>Clostridia</taxon>
        <taxon>Eubacteriales</taxon>
        <taxon>Clostridiaceae</taxon>
        <taxon>Clostridium</taxon>
    </lineage>
</organism>
<comment type="catalytic activity">
    <reaction evidence="15">
        <text>IMP + diphosphate = hypoxanthine + 5-phospho-alpha-D-ribose 1-diphosphate</text>
        <dbReference type="Rhea" id="RHEA:17973"/>
        <dbReference type="ChEBI" id="CHEBI:17368"/>
        <dbReference type="ChEBI" id="CHEBI:33019"/>
        <dbReference type="ChEBI" id="CHEBI:58017"/>
        <dbReference type="ChEBI" id="CHEBI:58053"/>
        <dbReference type="EC" id="2.4.2.8"/>
    </reaction>
    <physiologicalReaction direction="right-to-left" evidence="15">
        <dbReference type="Rhea" id="RHEA:17975"/>
    </physiologicalReaction>
</comment>
<dbReference type="Proteomes" id="UP000076603">
    <property type="component" value="Unassembled WGS sequence"/>
</dbReference>
<evidence type="ECO:0000256" key="5">
    <source>
        <dbReference type="ARBA" id="ARBA00004676"/>
    </source>
</evidence>
<keyword evidence="8 16" id="KW-0328">Glycosyltransferase</keyword>
<evidence type="ECO:0000256" key="14">
    <source>
        <dbReference type="ARBA" id="ARBA00048811"/>
    </source>
</evidence>
<keyword evidence="12 16" id="KW-0547">Nucleotide-binding</keyword>
<dbReference type="SUPFAM" id="SSF53271">
    <property type="entry name" value="PRTase-like"/>
    <property type="match status" value="1"/>
</dbReference>
<comment type="caution">
    <text evidence="18">The sequence shown here is derived from an EMBL/GenBank/DDBJ whole genome shotgun (WGS) entry which is preliminary data.</text>
</comment>
<comment type="catalytic activity">
    <reaction evidence="14">
        <text>GMP + diphosphate = guanine + 5-phospho-alpha-D-ribose 1-diphosphate</text>
        <dbReference type="Rhea" id="RHEA:25424"/>
        <dbReference type="ChEBI" id="CHEBI:16235"/>
        <dbReference type="ChEBI" id="CHEBI:33019"/>
        <dbReference type="ChEBI" id="CHEBI:58017"/>
        <dbReference type="ChEBI" id="CHEBI:58115"/>
        <dbReference type="EC" id="2.4.2.8"/>
    </reaction>
    <physiologicalReaction direction="right-to-left" evidence="14">
        <dbReference type="Rhea" id="RHEA:25426"/>
    </physiologicalReaction>
</comment>
<dbReference type="GO" id="GO:0005829">
    <property type="term" value="C:cytosol"/>
    <property type="evidence" value="ECO:0007669"/>
    <property type="project" value="TreeGrafter"/>
</dbReference>
<evidence type="ECO:0000256" key="1">
    <source>
        <dbReference type="ARBA" id="ARBA00001946"/>
    </source>
</evidence>
<dbReference type="Pfam" id="PF00156">
    <property type="entry name" value="Pribosyltran"/>
    <property type="match status" value="1"/>
</dbReference>
<dbReference type="OrthoDB" id="9802824at2"/>
<dbReference type="GO" id="GO:0052657">
    <property type="term" value="F:guanine phosphoribosyltransferase activity"/>
    <property type="evidence" value="ECO:0007669"/>
    <property type="project" value="UniProtKB-ARBA"/>
</dbReference>
<comment type="pathway">
    <text evidence="5">Purine metabolism; GMP biosynthesis via salvage pathway; GMP from guanine: step 1/1.</text>
</comment>
<evidence type="ECO:0000313" key="18">
    <source>
        <dbReference type="EMBL" id="KZL93129.1"/>
    </source>
</evidence>
<evidence type="ECO:0000256" key="10">
    <source>
        <dbReference type="ARBA" id="ARBA00022723"/>
    </source>
</evidence>
<evidence type="ECO:0000256" key="11">
    <source>
        <dbReference type="ARBA" id="ARBA00022726"/>
    </source>
</evidence>
<comment type="cofactor">
    <cofactor evidence="1 16">
        <name>Mg(2+)</name>
        <dbReference type="ChEBI" id="CHEBI:18420"/>
    </cofactor>
</comment>
<dbReference type="GO" id="GO:0006166">
    <property type="term" value="P:purine ribonucleoside salvage"/>
    <property type="evidence" value="ECO:0007669"/>
    <property type="project" value="UniProtKB-KW"/>
</dbReference>
<evidence type="ECO:0000313" key="19">
    <source>
        <dbReference type="Proteomes" id="UP000076603"/>
    </source>
</evidence>
<evidence type="ECO:0000256" key="3">
    <source>
        <dbReference type="ARBA" id="ARBA00004496"/>
    </source>
</evidence>
<dbReference type="GO" id="GO:0000287">
    <property type="term" value="F:magnesium ion binding"/>
    <property type="evidence" value="ECO:0007669"/>
    <property type="project" value="TreeGrafter"/>
</dbReference>
<accession>A0A161Y4Q8</accession>
<comment type="function">
    <text evidence="2">Purine salvage pathway enzyme that catalyzes the transfer of the ribosyl-5-phosphate group from 5-phospho-alpha-D-ribose 1-diphosphate (PRPP) to the N9 position of the 6-oxopurines hypoxanthine and guanine to form the corresponding ribonucleotides IMP (inosine 5'-monophosphate) and GMP (guanosine 5'-monophosphate), with the release of PPi.</text>
</comment>
<proteinExistence type="inferred from homology"/>
<keyword evidence="11 16" id="KW-0660">Purine salvage</keyword>
<keyword evidence="10 16" id="KW-0479">Metal-binding</keyword>
<dbReference type="InterPro" id="IPR005904">
    <property type="entry name" value="Hxn_phspho_trans"/>
</dbReference>
<dbReference type="NCBIfam" id="TIGR01203">
    <property type="entry name" value="HGPRTase"/>
    <property type="match status" value="1"/>
</dbReference>
<reference evidence="18 19" key="1">
    <citation type="submission" date="2016-04" db="EMBL/GenBank/DDBJ databases">
        <title>Genome sequence of Clostridium magnum DSM 2767.</title>
        <authorList>
            <person name="Poehlein A."/>
            <person name="Uhlig R."/>
            <person name="Fischer R."/>
            <person name="Bahl H."/>
            <person name="Daniel R."/>
        </authorList>
    </citation>
    <scope>NUCLEOTIDE SEQUENCE [LARGE SCALE GENOMIC DNA]</scope>
    <source>
        <strain evidence="18 19">DSM 2767</strain>
    </source>
</reference>
<evidence type="ECO:0000256" key="9">
    <source>
        <dbReference type="ARBA" id="ARBA00022679"/>
    </source>
</evidence>
<dbReference type="GO" id="GO:0006178">
    <property type="term" value="P:guanine salvage"/>
    <property type="evidence" value="ECO:0007669"/>
    <property type="project" value="TreeGrafter"/>
</dbReference>
<protein>
    <recommendedName>
        <fullName evidence="16">Hypoxanthine phosphoribosyltransferase</fullName>
        <ecNumber evidence="16">2.4.2.8</ecNumber>
    </recommendedName>
</protein>
<dbReference type="InterPro" id="IPR029057">
    <property type="entry name" value="PRTase-like"/>
</dbReference>
<dbReference type="GO" id="GO:0032263">
    <property type="term" value="P:GMP salvage"/>
    <property type="evidence" value="ECO:0007669"/>
    <property type="project" value="TreeGrafter"/>
</dbReference>
<evidence type="ECO:0000256" key="2">
    <source>
        <dbReference type="ARBA" id="ARBA00002049"/>
    </source>
</evidence>